<keyword evidence="3" id="KW-0723">Serine/threonine-protein kinase</keyword>
<feature type="compositionally biased region" description="Basic and acidic residues" evidence="8">
    <location>
        <begin position="334"/>
        <end position="349"/>
    </location>
</feature>
<feature type="compositionally biased region" description="Polar residues" evidence="8">
    <location>
        <begin position="122"/>
        <end position="132"/>
    </location>
</feature>
<evidence type="ECO:0000256" key="6">
    <source>
        <dbReference type="ARBA" id="ARBA00047899"/>
    </source>
</evidence>
<comment type="caution">
    <text evidence="10">The sequence shown here is derived from an EMBL/GenBank/DDBJ whole genome shotgun (WGS) entry which is preliminary data.</text>
</comment>
<dbReference type="Pfam" id="PF12605">
    <property type="entry name" value="CK1gamma_C"/>
    <property type="match status" value="1"/>
</dbReference>
<keyword evidence="4" id="KW-0808">Transferase</keyword>
<feature type="region of interest" description="Disordered" evidence="8">
    <location>
        <begin position="111"/>
        <end position="135"/>
    </location>
</feature>
<evidence type="ECO:0000256" key="8">
    <source>
        <dbReference type="SAM" id="MobiDB-lite"/>
    </source>
</evidence>
<evidence type="ECO:0000256" key="1">
    <source>
        <dbReference type="ARBA" id="ARBA00004496"/>
    </source>
</evidence>
<feature type="compositionally biased region" description="Basic and acidic residues" evidence="8">
    <location>
        <begin position="112"/>
        <end position="121"/>
    </location>
</feature>
<dbReference type="InterPro" id="IPR011009">
    <property type="entry name" value="Kinase-like_dom_sf"/>
</dbReference>
<feature type="domain" description="Casein kinase 1 gamma C-terminal" evidence="9">
    <location>
        <begin position="92"/>
        <end position="190"/>
    </location>
</feature>
<evidence type="ECO:0000259" key="9">
    <source>
        <dbReference type="Pfam" id="PF12605"/>
    </source>
</evidence>
<dbReference type="EMBL" id="CAUEEQ010001459">
    <property type="protein sequence ID" value="CAJ0919833.1"/>
    <property type="molecule type" value="Genomic_DNA"/>
</dbReference>
<dbReference type="PANTHER" id="PTHR11909">
    <property type="entry name" value="CASEIN KINASE-RELATED"/>
    <property type="match status" value="1"/>
</dbReference>
<accession>A0ABN9KSL1</accession>
<dbReference type="Proteomes" id="UP001176940">
    <property type="component" value="Unassembled WGS sequence"/>
</dbReference>
<feature type="compositionally biased region" description="Polar residues" evidence="8">
    <location>
        <begin position="167"/>
        <end position="188"/>
    </location>
</feature>
<feature type="region of interest" description="Disordered" evidence="8">
    <location>
        <begin position="334"/>
        <end position="363"/>
    </location>
</feature>
<organism evidence="10 11">
    <name type="scientific">Ranitomeya imitator</name>
    <name type="common">mimic poison frog</name>
    <dbReference type="NCBI Taxonomy" id="111125"/>
    <lineage>
        <taxon>Eukaryota</taxon>
        <taxon>Metazoa</taxon>
        <taxon>Chordata</taxon>
        <taxon>Craniata</taxon>
        <taxon>Vertebrata</taxon>
        <taxon>Euteleostomi</taxon>
        <taxon>Amphibia</taxon>
        <taxon>Batrachia</taxon>
        <taxon>Anura</taxon>
        <taxon>Neobatrachia</taxon>
        <taxon>Hyloidea</taxon>
        <taxon>Dendrobatidae</taxon>
        <taxon>Dendrobatinae</taxon>
        <taxon>Ranitomeya</taxon>
    </lineage>
</organism>
<reference evidence="10" key="1">
    <citation type="submission" date="2023-07" db="EMBL/GenBank/DDBJ databases">
        <authorList>
            <person name="Stuckert A."/>
        </authorList>
    </citation>
    <scope>NUCLEOTIDE SEQUENCE</scope>
</reference>
<proteinExistence type="predicted"/>
<protein>
    <recommendedName>
        <fullName evidence="9">Casein kinase 1 gamma C-terminal domain-containing protein</fullName>
    </recommendedName>
</protein>
<evidence type="ECO:0000256" key="3">
    <source>
        <dbReference type="ARBA" id="ARBA00022527"/>
    </source>
</evidence>
<name>A0ABN9KSL1_9NEOB</name>
<keyword evidence="5" id="KW-0418">Kinase</keyword>
<dbReference type="Gene3D" id="1.10.510.10">
    <property type="entry name" value="Transferase(Phosphotransferase) domain 1"/>
    <property type="match status" value="1"/>
</dbReference>
<comment type="catalytic activity">
    <reaction evidence="6">
        <text>L-threonyl-[protein] + ATP = O-phospho-L-threonyl-[protein] + ADP + H(+)</text>
        <dbReference type="Rhea" id="RHEA:46608"/>
        <dbReference type="Rhea" id="RHEA-COMP:11060"/>
        <dbReference type="Rhea" id="RHEA-COMP:11605"/>
        <dbReference type="ChEBI" id="CHEBI:15378"/>
        <dbReference type="ChEBI" id="CHEBI:30013"/>
        <dbReference type="ChEBI" id="CHEBI:30616"/>
        <dbReference type="ChEBI" id="CHEBI:61977"/>
        <dbReference type="ChEBI" id="CHEBI:456216"/>
        <dbReference type="EC" id="2.7.11.1"/>
    </reaction>
</comment>
<evidence type="ECO:0000313" key="10">
    <source>
        <dbReference type="EMBL" id="CAJ0919833.1"/>
    </source>
</evidence>
<feature type="region of interest" description="Disordered" evidence="8">
    <location>
        <begin position="162"/>
        <end position="188"/>
    </location>
</feature>
<evidence type="ECO:0000313" key="11">
    <source>
        <dbReference type="Proteomes" id="UP001176940"/>
    </source>
</evidence>
<evidence type="ECO:0000256" key="7">
    <source>
        <dbReference type="ARBA" id="ARBA00048679"/>
    </source>
</evidence>
<keyword evidence="11" id="KW-1185">Reference proteome</keyword>
<evidence type="ECO:0000256" key="5">
    <source>
        <dbReference type="ARBA" id="ARBA00022777"/>
    </source>
</evidence>
<dbReference type="InterPro" id="IPR050235">
    <property type="entry name" value="CK1_Ser-Thr_kinase"/>
</dbReference>
<gene>
    <name evidence="10" type="ORF">RIMI_LOCUS1137290</name>
</gene>
<dbReference type="InterPro" id="IPR022247">
    <property type="entry name" value="Casein_kinase-1_gamma_C"/>
</dbReference>
<feature type="non-terminal residue" evidence="10">
    <location>
        <position position="363"/>
    </location>
</feature>
<dbReference type="SUPFAM" id="SSF56112">
    <property type="entry name" value="Protein kinase-like (PK-like)"/>
    <property type="match status" value="1"/>
</dbReference>
<comment type="subcellular location">
    <subcellularLocation>
        <location evidence="1">Cytoplasm</location>
    </subcellularLocation>
</comment>
<comment type="catalytic activity">
    <reaction evidence="7">
        <text>L-seryl-[protein] + ATP = O-phospho-L-seryl-[protein] + ADP + H(+)</text>
        <dbReference type="Rhea" id="RHEA:17989"/>
        <dbReference type="Rhea" id="RHEA-COMP:9863"/>
        <dbReference type="Rhea" id="RHEA-COMP:11604"/>
        <dbReference type="ChEBI" id="CHEBI:15378"/>
        <dbReference type="ChEBI" id="CHEBI:29999"/>
        <dbReference type="ChEBI" id="CHEBI:30616"/>
        <dbReference type="ChEBI" id="CHEBI:83421"/>
        <dbReference type="ChEBI" id="CHEBI:456216"/>
        <dbReference type="EC" id="2.7.11.1"/>
    </reaction>
</comment>
<evidence type="ECO:0000256" key="4">
    <source>
        <dbReference type="ARBA" id="ARBA00022679"/>
    </source>
</evidence>
<keyword evidence="2" id="KW-0963">Cytoplasm</keyword>
<evidence type="ECO:0000256" key="2">
    <source>
        <dbReference type="ARBA" id="ARBA00022490"/>
    </source>
</evidence>
<sequence length="363" mass="40950">MFMYFLRGSLPWQGLKADTLKERYQKIGDTKRNTPVEVLCENFPEEMATYLRYVRRLDFFEKPDYDYLRTLFSELFERKGYTFDYVYDWVGRPIPTPVGSIHVDSGTSAITRDSHAHRERPSQTQPLRNQTGAPDRRGAWELQASRQAHPAYLAPHLASDRHGGSVQVMSSTNGQLNADDQTGGHSNAPITAQADVDVIEEAKYVSDLCTHPQSYPSTYAHLIRSHISPRCYLKEEKKTLYYTHPGAVPMLVKSDGRLRSAPAPPIFITRRPLLIFSHGSCAGVLCSALLRAEDSTAVRRCRKGQRPGACALQYFVCPQQGRAKYACAGAVAEDQKRTSCNEDGRRRSGPETPIRPDQQRDRP</sequence>